<protein>
    <submittedName>
        <fullName evidence="1">Uncharacterized protein</fullName>
    </submittedName>
</protein>
<evidence type="ECO:0000313" key="2">
    <source>
        <dbReference type="Proteomes" id="UP000076925"/>
    </source>
</evidence>
<dbReference type="Proteomes" id="UP000076925">
    <property type="component" value="Unassembled WGS sequence"/>
</dbReference>
<evidence type="ECO:0000313" key="1">
    <source>
        <dbReference type="EMBL" id="KYC34971.1"/>
    </source>
</evidence>
<name>A0A139WRB5_9CYAN</name>
<proteinExistence type="predicted"/>
<gene>
    <name evidence="1" type="ORF">WA1_09480</name>
</gene>
<organism evidence="1 2">
    <name type="scientific">Scytonema hofmannii PCC 7110</name>
    <dbReference type="NCBI Taxonomy" id="128403"/>
    <lineage>
        <taxon>Bacteria</taxon>
        <taxon>Bacillati</taxon>
        <taxon>Cyanobacteriota</taxon>
        <taxon>Cyanophyceae</taxon>
        <taxon>Nostocales</taxon>
        <taxon>Scytonemataceae</taxon>
        <taxon>Scytonema</taxon>
    </lineage>
</organism>
<keyword evidence="2" id="KW-1185">Reference proteome</keyword>
<dbReference type="EMBL" id="ANNX02000053">
    <property type="protein sequence ID" value="KYC34971.1"/>
    <property type="molecule type" value="Genomic_DNA"/>
</dbReference>
<accession>A0A139WRB5</accession>
<sequence>MQYRDFSEPSCYTKGIKLKNEDSSYVAVQFGKAIAKRKLYPAYRTNHLECVRQTAFIVAQTKNLEKSGRKVHILANL</sequence>
<dbReference type="AlphaFoldDB" id="A0A139WRB5"/>
<comment type="caution">
    <text evidence="1">The sequence shown here is derived from an EMBL/GenBank/DDBJ whole genome shotgun (WGS) entry which is preliminary data.</text>
</comment>
<reference evidence="1 2" key="1">
    <citation type="journal article" date="2013" name="Genome Biol. Evol.">
        <title>Genomes of Stigonematalean cyanobacteria (subsection V) and the evolution of oxygenic photosynthesis from prokaryotes to plastids.</title>
        <authorList>
            <person name="Dagan T."/>
            <person name="Roettger M."/>
            <person name="Stucken K."/>
            <person name="Landan G."/>
            <person name="Koch R."/>
            <person name="Major P."/>
            <person name="Gould S.B."/>
            <person name="Goremykin V.V."/>
            <person name="Rippka R."/>
            <person name="Tandeau de Marsac N."/>
            <person name="Gugger M."/>
            <person name="Lockhart P.J."/>
            <person name="Allen J.F."/>
            <person name="Brune I."/>
            <person name="Maus I."/>
            <person name="Puhler A."/>
            <person name="Martin W.F."/>
        </authorList>
    </citation>
    <scope>NUCLEOTIDE SEQUENCE [LARGE SCALE GENOMIC DNA]</scope>
    <source>
        <strain evidence="1 2">PCC 7110</strain>
    </source>
</reference>